<feature type="domain" description="Major facilitator superfamily (MFS) profile" evidence="8">
    <location>
        <begin position="23"/>
        <end position="433"/>
    </location>
</feature>
<dbReference type="AlphaFoldDB" id="W9H9X9"/>
<keyword evidence="10" id="KW-1185">Reference proteome</keyword>
<dbReference type="Proteomes" id="UP000019486">
    <property type="component" value="Unassembled WGS sequence"/>
</dbReference>
<feature type="transmembrane region" description="Helical" evidence="7">
    <location>
        <begin position="261"/>
        <end position="280"/>
    </location>
</feature>
<dbReference type="GO" id="GO:0022857">
    <property type="term" value="F:transmembrane transporter activity"/>
    <property type="evidence" value="ECO:0007669"/>
    <property type="project" value="InterPro"/>
</dbReference>
<evidence type="ECO:0000256" key="3">
    <source>
        <dbReference type="ARBA" id="ARBA00022475"/>
    </source>
</evidence>
<feature type="transmembrane region" description="Helical" evidence="7">
    <location>
        <begin position="120"/>
        <end position="140"/>
    </location>
</feature>
<dbReference type="SUPFAM" id="SSF103473">
    <property type="entry name" value="MFS general substrate transporter"/>
    <property type="match status" value="1"/>
</dbReference>
<feature type="transmembrane region" description="Helical" evidence="7">
    <location>
        <begin position="96"/>
        <end position="114"/>
    </location>
</feature>
<dbReference type="PROSITE" id="PS50850">
    <property type="entry name" value="MFS"/>
    <property type="match status" value="1"/>
</dbReference>
<dbReference type="EMBL" id="AVFL01000003">
    <property type="protein sequence ID" value="EWY41561.1"/>
    <property type="molecule type" value="Genomic_DNA"/>
</dbReference>
<gene>
    <name evidence="9" type="ORF">N825_23685</name>
</gene>
<protein>
    <submittedName>
        <fullName evidence="9">MFS transporter</fullName>
    </submittedName>
</protein>
<feature type="transmembrane region" description="Helical" evidence="7">
    <location>
        <begin position="195"/>
        <end position="216"/>
    </location>
</feature>
<feature type="transmembrane region" description="Helical" evidence="7">
    <location>
        <begin position="340"/>
        <end position="360"/>
    </location>
</feature>
<comment type="subcellular location">
    <subcellularLocation>
        <location evidence="1">Cell membrane</location>
        <topology evidence="1">Multi-pass membrane protein</topology>
    </subcellularLocation>
</comment>
<dbReference type="PANTHER" id="PTHR43045:SF1">
    <property type="entry name" value="SHIKIMATE TRANSPORTER"/>
    <property type="match status" value="1"/>
</dbReference>
<feature type="transmembrane region" description="Helical" evidence="7">
    <location>
        <begin position="408"/>
        <end position="428"/>
    </location>
</feature>
<feature type="transmembrane region" description="Helical" evidence="7">
    <location>
        <begin position="161"/>
        <end position="183"/>
    </location>
</feature>
<evidence type="ECO:0000259" key="8">
    <source>
        <dbReference type="PROSITE" id="PS50850"/>
    </source>
</evidence>
<keyword evidence="2" id="KW-0813">Transport</keyword>
<dbReference type="GO" id="GO:0005886">
    <property type="term" value="C:plasma membrane"/>
    <property type="evidence" value="ECO:0007669"/>
    <property type="project" value="UniProtKB-SubCell"/>
</dbReference>
<sequence length="438" mass="47307">MHTEAVADAPTSIDVDRKTVTRVAWASFVGTFIEFYDYFIYGAAAALIFPKLFFSGLPPVTASIVSFATLGVTFITRPLGAVIFGHYGDTIGRKTMLVLSLMIMGVATFLIGLLPTYEMIGVWAPILLVTIRLLQGVAVGGEWGGATTMIIEYAPANRRGFYGTFVQLGNVFGLLTSTAAFAVASSLDEASFMSWGWRIPFLVSIVLLAVGMFIRLRIPEPPAFQRLKEKRKDTTMPLVTVFRNHPKEIFAAAGMRFSENVLGYLIISWILSYATTTLGISRQVALEGVMLAAASGIISFPLYGLLSDYIGRRAVFLFGALAACAYAFPFFWLLDTGSPELMKVALVIGYGVILASMYAIEPSYFSEMFATNVRYTGVSLGYQLASIVGGFTPMMAAGLLAWSGGASWPISLLLLAASAITALCVILVGETSQRTIVE</sequence>
<dbReference type="InterPro" id="IPR011701">
    <property type="entry name" value="MFS"/>
</dbReference>
<organism evidence="9 10">
    <name type="scientific">Skermanella stibiiresistens SB22</name>
    <dbReference type="NCBI Taxonomy" id="1385369"/>
    <lineage>
        <taxon>Bacteria</taxon>
        <taxon>Pseudomonadati</taxon>
        <taxon>Pseudomonadota</taxon>
        <taxon>Alphaproteobacteria</taxon>
        <taxon>Rhodospirillales</taxon>
        <taxon>Azospirillaceae</taxon>
        <taxon>Skermanella</taxon>
    </lineage>
</organism>
<dbReference type="Gene3D" id="1.20.1250.20">
    <property type="entry name" value="MFS general substrate transporter like domains"/>
    <property type="match status" value="2"/>
</dbReference>
<dbReference type="InterPro" id="IPR036259">
    <property type="entry name" value="MFS_trans_sf"/>
</dbReference>
<dbReference type="RefSeq" id="WP_037448021.1">
    <property type="nucleotide sequence ID" value="NZ_AVFL01000003.1"/>
</dbReference>
<evidence type="ECO:0000256" key="1">
    <source>
        <dbReference type="ARBA" id="ARBA00004651"/>
    </source>
</evidence>
<feature type="transmembrane region" description="Helical" evidence="7">
    <location>
        <begin position="60"/>
        <end position="84"/>
    </location>
</feature>
<proteinExistence type="predicted"/>
<feature type="transmembrane region" description="Helical" evidence="7">
    <location>
        <begin position="286"/>
        <end position="306"/>
    </location>
</feature>
<evidence type="ECO:0000313" key="9">
    <source>
        <dbReference type="EMBL" id="EWY41561.1"/>
    </source>
</evidence>
<dbReference type="OrthoDB" id="9783227at2"/>
<evidence type="ECO:0000256" key="5">
    <source>
        <dbReference type="ARBA" id="ARBA00022989"/>
    </source>
</evidence>
<dbReference type="InterPro" id="IPR020846">
    <property type="entry name" value="MFS_dom"/>
</dbReference>
<keyword evidence="4 7" id="KW-0812">Transmembrane</keyword>
<keyword evidence="5 7" id="KW-1133">Transmembrane helix</keyword>
<feature type="transmembrane region" description="Helical" evidence="7">
    <location>
        <begin position="380"/>
        <end position="402"/>
    </location>
</feature>
<reference evidence="9 10" key="1">
    <citation type="submission" date="2013-08" db="EMBL/GenBank/DDBJ databases">
        <title>The genome sequence of Skermanella stibiiresistens.</title>
        <authorList>
            <person name="Zhu W."/>
            <person name="Wang G."/>
        </authorList>
    </citation>
    <scope>NUCLEOTIDE SEQUENCE [LARGE SCALE GENOMIC DNA]</scope>
    <source>
        <strain evidence="9 10">SB22</strain>
    </source>
</reference>
<evidence type="ECO:0000256" key="4">
    <source>
        <dbReference type="ARBA" id="ARBA00022692"/>
    </source>
</evidence>
<feature type="transmembrane region" description="Helical" evidence="7">
    <location>
        <begin position="315"/>
        <end position="334"/>
    </location>
</feature>
<keyword evidence="3" id="KW-1003">Cell membrane</keyword>
<comment type="caution">
    <text evidence="9">The sequence shown here is derived from an EMBL/GenBank/DDBJ whole genome shotgun (WGS) entry which is preliminary data.</text>
</comment>
<dbReference type="Pfam" id="PF07690">
    <property type="entry name" value="MFS_1"/>
    <property type="match status" value="1"/>
</dbReference>
<evidence type="ECO:0000256" key="7">
    <source>
        <dbReference type="SAM" id="Phobius"/>
    </source>
</evidence>
<feature type="transmembrane region" description="Helical" evidence="7">
    <location>
        <begin position="35"/>
        <end position="54"/>
    </location>
</feature>
<accession>W9H9X9</accession>
<dbReference type="PATRIC" id="fig|1385369.3.peg.1067"/>
<evidence type="ECO:0000256" key="2">
    <source>
        <dbReference type="ARBA" id="ARBA00022448"/>
    </source>
</evidence>
<dbReference type="STRING" id="1385369.N825_23685"/>
<dbReference type="CDD" id="cd17369">
    <property type="entry name" value="MFS_ShiA_like"/>
    <property type="match status" value="1"/>
</dbReference>
<evidence type="ECO:0000256" key="6">
    <source>
        <dbReference type="ARBA" id="ARBA00023136"/>
    </source>
</evidence>
<dbReference type="PANTHER" id="PTHR43045">
    <property type="entry name" value="SHIKIMATE TRANSPORTER"/>
    <property type="match status" value="1"/>
</dbReference>
<name>W9H9X9_9PROT</name>
<evidence type="ECO:0000313" key="10">
    <source>
        <dbReference type="Proteomes" id="UP000019486"/>
    </source>
</evidence>
<keyword evidence="6 7" id="KW-0472">Membrane</keyword>